<dbReference type="Proteomes" id="UP001139451">
    <property type="component" value="Unassembled WGS sequence"/>
</dbReference>
<feature type="binding site" evidence="2">
    <location>
        <position position="70"/>
    </location>
    <ligand>
        <name>Mg(2+)</name>
        <dbReference type="ChEBI" id="CHEBI:18420"/>
        <label>3</label>
    </ligand>
</feature>
<protein>
    <recommendedName>
        <fullName evidence="2">Thiamine-monophosphate kinase</fullName>
        <shortName evidence="2">TMP kinase</shortName>
        <shortName evidence="2">Thiamine-phosphate kinase</shortName>
        <ecNumber evidence="2">2.7.4.16</ecNumber>
    </recommendedName>
</protein>
<evidence type="ECO:0000259" key="3">
    <source>
        <dbReference type="Pfam" id="PF00586"/>
    </source>
</evidence>
<sequence length="292" mass="29952">MPDEFAFLTALRAIATHPAAAGLADDTAQLDVAAGRLILTSDTMVERVHFRPHDPADSIGWKLAAVNLSDLAAKGAVPLGCLLNYALSGDAAWDDAFLAGLNEALTRFAMPLLGGDTVAIPAGSARSFTLTAIGRAQDRTPLRGGAQPGEALWVTGQIGGAGFGPDGEPRDLARYLRPTPRLAEGQALAPFATAMMDVSDGLLIDARRMAEASSVALTIALDAVPLALPGLDPIECVTAGDDYELLFTLPAGITPPAPATRIGTTSAGSGLTLISNGAPVPLPDRLGYQHGG</sequence>
<dbReference type="GO" id="GO:0009228">
    <property type="term" value="P:thiamine biosynthetic process"/>
    <property type="evidence" value="ECO:0007669"/>
    <property type="project" value="UniProtKB-KW"/>
</dbReference>
<feature type="binding site" evidence="2">
    <location>
        <position position="41"/>
    </location>
    <ligand>
        <name>Mg(2+)</name>
        <dbReference type="ChEBI" id="CHEBI:18420"/>
        <label>1</label>
    </ligand>
</feature>
<feature type="binding site" evidence="2">
    <location>
        <position position="70"/>
    </location>
    <ligand>
        <name>Mg(2+)</name>
        <dbReference type="ChEBI" id="CHEBI:18420"/>
        <label>4</label>
    </ligand>
</feature>
<comment type="caution">
    <text evidence="2">Lacks conserved residue(s) required for the propagation of feature annotation.</text>
</comment>
<feature type="binding site" evidence="2">
    <location>
        <position position="26"/>
    </location>
    <ligand>
        <name>Mg(2+)</name>
        <dbReference type="ChEBI" id="CHEBI:18420"/>
        <label>3</label>
    </ligand>
</feature>
<dbReference type="PANTHER" id="PTHR30270">
    <property type="entry name" value="THIAMINE-MONOPHOSPHATE KINASE"/>
    <property type="match status" value="1"/>
</dbReference>
<reference evidence="5" key="1">
    <citation type="submission" date="2022-05" db="EMBL/GenBank/DDBJ databases">
        <title>Sphingomonas sp. strain MG17 Genome sequencing and assembly.</title>
        <authorList>
            <person name="Kim I."/>
        </authorList>
    </citation>
    <scope>NUCLEOTIDE SEQUENCE</scope>
    <source>
        <strain evidence="5">MG17</strain>
    </source>
</reference>
<dbReference type="Pfam" id="PF00586">
    <property type="entry name" value="AIRS"/>
    <property type="match status" value="1"/>
</dbReference>
<dbReference type="Pfam" id="PF02769">
    <property type="entry name" value="AIRS_C"/>
    <property type="match status" value="1"/>
</dbReference>
<feature type="binding site" evidence="2">
    <location>
        <position position="199"/>
    </location>
    <ligand>
        <name>ATP</name>
        <dbReference type="ChEBI" id="CHEBI:30616"/>
    </ligand>
</feature>
<dbReference type="SUPFAM" id="SSF55326">
    <property type="entry name" value="PurM N-terminal domain-like"/>
    <property type="match status" value="1"/>
</dbReference>
<dbReference type="InterPro" id="IPR006283">
    <property type="entry name" value="ThiL-like"/>
</dbReference>
<dbReference type="Gene3D" id="3.30.1330.10">
    <property type="entry name" value="PurM-like, N-terminal domain"/>
    <property type="match status" value="1"/>
</dbReference>
<dbReference type="CDD" id="cd02194">
    <property type="entry name" value="ThiL"/>
    <property type="match status" value="1"/>
</dbReference>
<evidence type="ECO:0000256" key="2">
    <source>
        <dbReference type="HAMAP-Rule" id="MF_02128"/>
    </source>
</evidence>
<dbReference type="GO" id="GO:0000287">
    <property type="term" value="F:magnesium ion binding"/>
    <property type="evidence" value="ECO:0007669"/>
    <property type="project" value="UniProtKB-UniRule"/>
</dbReference>
<evidence type="ECO:0000259" key="4">
    <source>
        <dbReference type="Pfam" id="PF02769"/>
    </source>
</evidence>
<dbReference type="HAMAP" id="MF_02128">
    <property type="entry name" value="TMP_kinase"/>
    <property type="match status" value="1"/>
</dbReference>
<comment type="caution">
    <text evidence="5">The sequence shown here is derived from an EMBL/GenBank/DDBJ whole genome shotgun (WGS) entry which is preliminary data.</text>
</comment>
<gene>
    <name evidence="2 5" type="primary">thiL</name>
    <name evidence="5" type="ORF">M9978_03905</name>
</gene>
<keyword evidence="2" id="KW-0547">Nucleotide-binding</keyword>
<keyword evidence="1 2" id="KW-0784">Thiamine biosynthesis</keyword>
<feature type="binding site" evidence="2">
    <location>
        <position position="42"/>
    </location>
    <ligand>
        <name>Mg(2+)</name>
        <dbReference type="ChEBI" id="CHEBI:18420"/>
        <label>1</label>
    </ligand>
</feature>
<proteinExistence type="inferred from homology"/>
<dbReference type="GO" id="GO:0005524">
    <property type="term" value="F:ATP binding"/>
    <property type="evidence" value="ECO:0007669"/>
    <property type="project" value="UniProtKB-UniRule"/>
</dbReference>
<evidence type="ECO:0000313" key="5">
    <source>
        <dbReference type="EMBL" id="MCP3729564.1"/>
    </source>
</evidence>
<dbReference type="AlphaFoldDB" id="A0A9X2KJK0"/>
<dbReference type="Gene3D" id="3.90.650.10">
    <property type="entry name" value="PurM-like C-terminal domain"/>
    <property type="match status" value="1"/>
</dbReference>
<dbReference type="GO" id="GO:0009229">
    <property type="term" value="P:thiamine diphosphate biosynthetic process"/>
    <property type="evidence" value="ECO:0007669"/>
    <property type="project" value="UniProtKB-UniRule"/>
</dbReference>
<feature type="binding site" evidence="2">
    <location>
        <position position="26"/>
    </location>
    <ligand>
        <name>Mg(2+)</name>
        <dbReference type="ChEBI" id="CHEBI:18420"/>
        <label>4</label>
    </ligand>
</feature>
<keyword evidence="2 5" id="KW-0418">Kinase</keyword>
<comment type="pathway">
    <text evidence="2">Cofactor biosynthesis; thiamine diphosphate biosynthesis; thiamine diphosphate from thiamine phosphate: step 1/1.</text>
</comment>
<organism evidence="5 6">
    <name type="scientific">Sphingomonas tagetis</name>
    <dbReference type="NCBI Taxonomy" id="2949092"/>
    <lineage>
        <taxon>Bacteria</taxon>
        <taxon>Pseudomonadati</taxon>
        <taxon>Pseudomonadota</taxon>
        <taxon>Alphaproteobacteria</taxon>
        <taxon>Sphingomonadales</taxon>
        <taxon>Sphingomonadaceae</taxon>
        <taxon>Sphingomonas</taxon>
    </lineage>
</organism>
<dbReference type="InterPro" id="IPR016188">
    <property type="entry name" value="PurM-like_N"/>
</dbReference>
<dbReference type="SUPFAM" id="SSF56042">
    <property type="entry name" value="PurM C-terminal domain-like"/>
    <property type="match status" value="1"/>
</dbReference>
<dbReference type="RefSeq" id="WP_254291548.1">
    <property type="nucleotide sequence ID" value="NZ_JAMLDX010000002.1"/>
</dbReference>
<feature type="binding site" evidence="2">
    <location>
        <position position="40"/>
    </location>
    <ligand>
        <name>Mg(2+)</name>
        <dbReference type="ChEBI" id="CHEBI:18420"/>
        <label>4</label>
    </ligand>
</feature>
<keyword evidence="2" id="KW-0067">ATP-binding</keyword>
<comment type="similarity">
    <text evidence="2">Belongs to the thiamine-monophosphate kinase family.</text>
</comment>
<dbReference type="PANTHER" id="PTHR30270:SF0">
    <property type="entry name" value="THIAMINE-MONOPHOSPHATE KINASE"/>
    <property type="match status" value="1"/>
</dbReference>
<dbReference type="InterPro" id="IPR036676">
    <property type="entry name" value="PurM-like_C_sf"/>
</dbReference>
<name>A0A9X2KJK0_9SPHN</name>
<feature type="binding site" evidence="2">
    <location>
        <position position="49"/>
    </location>
    <ligand>
        <name>substrate</name>
    </ligand>
</feature>
<comment type="miscellaneous">
    <text evidence="2">Reaction mechanism of ThiL seems to utilize a direct, inline transfer of the gamma-phosphate of ATP to TMP rather than a phosphorylated enzyme intermediate.</text>
</comment>
<feature type="domain" description="PurM-like C-terminal" evidence="4">
    <location>
        <begin position="147"/>
        <end position="248"/>
    </location>
</feature>
<evidence type="ECO:0000313" key="6">
    <source>
        <dbReference type="Proteomes" id="UP001139451"/>
    </source>
</evidence>
<evidence type="ECO:0000256" key="1">
    <source>
        <dbReference type="ARBA" id="ARBA00022977"/>
    </source>
</evidence>
<keyword evidence="2" id="KW-0479">Metal-binding</keyword>
<dbReference type="NCBIfam" id="TIGR01379">
    <property type="entry name" value="thiL"/>
    <property type="match status" value="1"/>
</dbReference>
<feature type="binding site" evidence="2">
    <location>
        <position position="288"/>
    </location>
    <ligand>
        <name>substrate</name>
    </ligand>
</feature>
<keyword evidence="6" id="KW-1185">Reference proteome</keyword>
<feature type="binding site" evidence="2">
    <location>
        <position position="241"/>
    </location>
    <ligand>
        <name>substrate</name>
    </ligand>
</feature>
<comment type="function">
    <text evidence="2">Catalyzes the ATP-dependent phosphorylation of thiamine-monophosphate (TMP) to form thiamine-pyrophosphate (TPP), the active form of vitamin B1.</text>
</comment>
<feature type="binding site" evidence="2">
    <location>
        <position position="116"/>
    </location>
    <ligand>
        <name>Mg(2+)</name>
        <dbReference type="ChEBI" id="CHEBI:18420"/>
        <label>1</label>
    </ligand>
</feature>
<comment type="catalytic activity">
    <reaction evidence="2">
        <text>thiamine phosphate + ATP = thiamine diphosphate + ADP</text>
        <dbReference type="Rhea" id="RHEA:15913"/>
        <dbReference type="ChEBI" id="CHEBI:30616"/>
        <dbReference type="ChEBI" id="CHEBI:37575"/>
        <dbReference type="ChEBI" id="CHEBI:58937"/>
        <dbReference type="ChEBI" id="CHEBI:456216"/>
        <dbReference type="EC" id="2.7.4.16"/>
    </reaction>
</comment>
<dbReference type="PIRSF" id="PIRSF005303">
    <property type="entry name" value="Thiam_monoph_kin"/>
    <property type="match status" value="1"/>
</dbReference>
<feature type="binding site" evidence="2">
    <location>
        <position position="143"/>
    </location>
    <ligand>
        <name>ATP</name>
        <dbReference type="ChEBI" id="CHEBI:30616"/>
    </ligand>
</feature>
<keyword evidence="2" id="KW-0460">Magnesium</keyword>
<dbReference type="EMBL" id="JAMLDX010000002">
    <property type="protein sequence ID" value="MCP3729564.1"/>
    <property type="molecule type" value="Genomic_DNA"/>
</dbReference>
<dbReference type="InterPro" id="IPR036921">
    <property type="entry name" value="PurM-like_N_sf"/>
</dbReference>
<feature type="binding site" evidence="2">
    <location>
        <position position="70"/>
    </location>
    <ligand>
        <name>Mg(2+)</name>
        <dbReference type="ChEBI" id="CHEBI:18420"/>
        <label>2</label>
    </ligand>
</feature>
<feature type="binding site" evidence="2">
    <location>
        <position position="197"/>
    </location>
    <ligand>
        <name>Mg(2+)</name>
        <dbReference type="ChEBI" id="CHEBI:18420"/>
        <label>3</label>
    </ligand>
</feature>
<keyword evidence="2 5" id="KW-0808">Transferase</keyword>
<feature type="binding site" evidence="2">
    <location>
        <position position="200"/>
    </location>
    <ligand>
        <name>Mg(2+)</name>
        <dbReference type="ChEBI" id="CHEBI:18420"/>
        <label>5</label>
    </ligand>
</feature>
<dbReference type="InterPro" id="IPR010918">
    <property type="entry name" value="PurM-like_C_dom"/>
</dbReference>
<dbReference type="GO" id="GO:0009030">
    <property type="term" value="F:thiamine-phosphate kinase activity"/>
    <property type="evidence" value="ECO:0007669"/>
    <property type="project" value="UniProtKB-UniRule"/>
</dbReference>
<accession>A0A9X2KJK0</accession>
<feature type="domain" description="PurM-like N-terminal" evidence="3">
    <location>
        <begin position="25"/>
        <end position="135"/>
    </location>
</feature>
<feature type="binding site" evidence="2">
    <location>
        <begin position="115"/>
        <end position="116"/>
    </location>
    <ligand>
        <name>ATP</name>
        <dbReference type="ChEBI" id="CHEBI:30616"/>
    </ligand>
</feature>
<dbReference type="EC" id="2.7.4.16" evidence="2"/>
<feature type="binding site" evidence="2">
    <location>
        <position position="42"/>
    </location>
    <ligand>
        <name>Mg(2+)</name>
        <dbReference type="ChEBI" id="CHEBI:18420"/>
        <label>2</label>
    </ligand>
</feature>